<keyword evidence="2" id="KW-1185">Reference proteome</keyword>
<organism evidence="1 2">
    <name type="scientific">Rheinheimera mesophila</name>
    <dbReference type="NCBI Taxonomy" id="1547515"/>
    <lineage>
        <taxon>Bacteria</taxon>
        <taxon>Pseudomonadati</taxon>
        <taxon>Pseudomonadota</taxon>
        <taxon>Gammaproteobacteria</taxon>
        <taxon>Chromatiales</taxon>
        <taxon>Chromatiaceae</taxon>
        <taxon>Rheinheimera</taxon>
    </lineage>
</organism>
<protein>
    <recommendedName>
        <fullName evidence="3">RiboL-PSP-HEPN domain-containing protein</fullName>
    </recommendedName>
</protein>
<evidence type="ECO:0000313" key="1">
    <source>
        <dbReference type="EMBL" id="RRJ22697.1"/>
    </source>
</evidence>
<dbReference type="Proteomes" id="UP000276260">
    <property type="component" value="Unassembled WGS sequence"/>
</dbReference>
<gene>
    <name evidence="1" type="ORF">EIK76_01010</name>
</gene>
<dbReference type="EMBL" id="RRCF01000001">
    <property type="protein sequence ID" value="RRJ22697.1"/>
    <property type="molecule type" value="Genomic_DNA"/>
</dbReference>
<evidence type="ECO:0000313" key="2">
    <source>
        <dbReference type="Proteomes" id="UP000276260"/>
    </source>
</evidence>
<proteinExistence type="predicted"/>
<dbReference type="OrthoDB" id="7062515at2"/>
<accession>A0A3P3QN81</accession>
<dbReference type="AlphaFoldDB" id="A0A3P3QN81"/>
<dbReference type="RefSeq" id="WP_046520082.1">
    <property type="nucleotide sequence ID" value="NZ_LAVS01000024.1"/>
</dbReference>
<sequence length="158" mass="17761">MGNSEITKIPYDERTDDQKLESNWKKAKRQFEREDWSACVIRAATSAEIAANIYIRHFLQVEHDLPPNFVDALLMSANGLDGKFKRLIKPAAEHLGTWPTLKTLQKKIESLNNHRNGVAHAGKFKSKKDTKVVLEQSLAIIAALAPNEAPKLSLPFES</sequence>
<reference evidence="1 2" key="1">
    <citation type="submission" date="2018-11" db="EMBL/GenBank/DDBJ databases">
        <title>Draft genome analysis of Rheinheimera mesophila isolated from an industrial waste site.</title>
        <authorList>
            <person name="Yu Q."/>
            <person name="Qi Y."/>
            <person name="Zhang H."/>
            <person name="Lu Y."/>
            <person name="Pu J."/>
        </authorList>
    </citation>
    <scope>NUCLEOTIDE SEQUENCE [LARGE SCALE GENOMIC DNA]</scope>
    <source>
        <strain evidence="1 2">IITR13</strain>
    </source>
</reference>
<name>A0A3P3QN81_9GAMM</name>
<comment type="caution">
    <text evidence="1">The sequence shown here is derived from an EMBL/GenBank/DDBJ whole genome shotgun (WGS) entry which is preliminary data.</text>
</comment>
<evidence type="ECO:0008006" key="3">
    <source>
        <dbReference type="Google" id="ProtNLM"/>
    </source>
</evidence>